<name>A0A6G9H3U9_9ACTN</name>
<dbReference type="GO" id="GO:0032153">
    <property type="term" value="C:cell division site"/>
    <property type="evidence" value="ECO:0007669"/>
    <property type="project" value="UniProtKB-UniRule"/>
</dbReference>
<keyword evidence="6 8" id="KW-0472">Membrane</keyword>
<dbReference type="PANTHER" id="PTHR37820:SF1">
    <property type="entry name" value="CELL DIVISION PROTEIN FTSQ"/>
    <property type="match status" value="1"/>
</dbReference>
<dbReference type="InterPro" id="IPR034746">
    <property type="entry name" value="POTRA"/>
</dbReference>
<dbReference type="EMBL" id="CP050177">
    <property type="protein sequence ID" value="QIQ05212.1"/>
    <property type="molecule type" value="Genomic_DNA"/>
</dbReference>
<feature type="domain" description="POTRA" evidence="10">
    <location>
        <begin position="63"/>
        <end position="132"/>
    </location>
</feature>
<evidence type="ECO:0000256" key="5">
    <source>
        <dbReference type="ARBA" id="ARBA00022989"/>
    </source>
</evidence>
<sequence length="266" mass="27765">MAGPTTAERDGRAQAESGRSGPDGSPPGRRFQLPGRYVLIGVAAGTLLLVAGGTWVLYGSHWLRVETVSTSGTDVLTVAEVERAAAVPVGSPLVSVDTGAIGERLRQRLPRIDTVEVTRSWPHGIGLEVTERQPVLLIEKGGKFIEVDSGGTRFATVGKAPKGVPLLKLTVERSTGQPRFPADRLTGEAVQVRSELPGKVAADTRAIRVRSYDSISLELTGGRTVMWGSGEDGAAKARALSALMKAAPGAGHFDVSAPTAPAASRS</sequence>
<accession>A0A6G9H3U9</accession>
<keyword evidence="3 8" id="KW-0132">Cell division</keyword>
<organism evidence="11 12">
    <name type="scientific">Streptomyces liangshanensis</name>
    <dbReference type="NCBI Taxonomy" id="2717324"/>
    <lineage>
        <taxon>Bacteria</taxon>
        <taxon>Bacillati</taxon>
        <taxon>Actinomycetota</taxon>
        <taxon>Actinomycetes</taxon>
        <taxon>Kitasatosporales</taxon>
        <taxon>Streptomycetaceae</taxon>
        <taxon>Streptomyces</taxon>
    </lineage>
</organism>
<evidence type="ECO:0000256" key="1">
    <source>
        <dbReference type="ARBA" id="ARBA00004370"/>
    </source>
</evidence>
<feature type="region of interest" description="Disordered" evidence="9">
    <location>
        <begin position="1"/>
        <end position="30"/>
    </location>
</feature>
<keyword evidence="7 8" id="KW-0131">Cell cycle</keyword>
<evidence type="ECO:0000256" key="6">
    <source>
        <dbReference type="ARBA" id="ARBA00023136"/>
    </source>
</evidence>
<proteinExistence type="inferred from homology"/>
<evidence type="ECO:0000256" key="3">
    <source>
        <dbReference type="ARBA" id="ARBA00022618"/>
    </source>
</evidence>
<keyword evidence="5 8" id="KW-1133">Transmembrane helix</keyword>
<dbReference type="Gene3D" id="3.10.20.310">
    <property type="entry name" value="membrane protein fhac"/>
    <property type="match status" value="1"/>
</dbReference>
<feature type="compositionally biased region" description="Low complexity" evidence="9">
    <location>
        <begin position="17"/>
        <end position="30"/>
    </location>
</feature>
<evidence type="ECO:0000256" key="2">
    <source>
        <dbReference type="ARBA" id="ARBA00022475"/>
    </source>
</evidence>
<dbReference type="InterPro" id="IPR026579">
    <property type="entry name" value="FtsQ"/>
</dbReference>
<evidence type="ECO:0000256" key="8">
    <source>
        <dbReference type="HAMAP-Rule" id="MF_00911"/>
    </source>
</evidence>
<evidence type="ECO:0000256" key="4">
    <source>
        <dbReference type="ARBA" id="ARBA00022692"/>
    </source>
</evidence>
<dbReference type="GO" id="GO:0090529">
    <property type="term" value="P:cell septum assembly"/>
    <property type="evidence" value="ECO:0007669"/>
    <property type="project" value="InterPro"/>
</dbReference>
<keyword evidence="4 8" id="KW-0812">Transmembrane</keyword>
<dbReference type="GO" id="GO:0043093">
    <property type="term" value="P:FtsZ-dependent cytokinesis"/>
    <property type="evidence" value="ECO:0007669"/>
    <property type="project" value="UniProtKB-UniRule"/>
</dbReference>
<dbReference type="AlphaFoldDB" id="A0A6G9H3U9"/>
<comment type="subcellular location">
    <subcellularLocation>
        <location evidence="8">Cell membrane</location>
        <topology evidence="8">Single-pass type II membrane protein</topology>
    </subcellularLocation>
    <subcellularLocation>
        <location evidence="1">Membrane</location>
    </subcellularLocation>
    <text evidence="8">Localizes to the division septum.</text>
</comment>
<dbReference type="GO" id="GO:0005886">
    <property type="term" value="C:plasma membrane"/>
    <property type="evidence" value="ECO:0007669"/>
    <property type="project" value="UniProtKB-SubCell"/>
</dbReference>
<dbReference type="PROSITE" id="PS51779">
    <property type="entry name" value="POTRA"/>
    <property type="match status" value="1"/>
</dbReference>
<dbReference type="RefSeq" id="WP_167033723.1">
    <property type="nucleotide sequence ID" value="NZ_CP050177.1"/>
</dbReference>
<keyword evidence="2 8" id="KW-1003">Cell membrane</keyword>
<evidence type="ECO:0000313" key="11">
    <source>
        <dbReference type="EMBL" id="QIQ05212.1"/>
    </source>
</evidence>
<dbReference type="Proteomes" id="UP000501179">
    <property type="component" value="Chromosome"/>
</dbReference>
<dbReference type="Pfam" id="PF08478">
    <property type="entry name" value="POTRA_1"/>
    <property type="match status" value="1"/>
</dbReference>
<evidence type="ECO:0000259" key="10">
    <source>
        <dbReference type="PROSITE" id="PS51779"/>
    </source>
</evidence>
<dbReference type="HAMAP" id="MF_00911">
    <property type="entry name" value="FtsQ_subfam"/>
    <property type="match status" value="1"/>
</dbReference>
<dbReference type="KEGG" id="slia:HA039_25645"/>
<dbReference type="InterPro" id="IPR013685">
    <property type="entry name" value="POTRA_FtsQ_type"/>
</dbReference>
<dbReference type="InterPro" id="IPR050487">
    <property type="entry name" value="FtsQ_DivIB"/>
</dbReference>
<reference evidence="11 12" key="1">
    <citation type="submission" date="2020-03" db="EMBL/GenBank/DDBJ databases">
        <title>A novel species.</title>
        <authorList>
            <person name="Gao J."/>
        </authorList>
    </citation>
    <scope>NUCLEOTIDE SEQUENCE [LARGE SCALE GENOMIC DNA]</scope>
    <source>
        <strain evidence="11 12">QMT-12</strain>
    </source>
</reference>
<dbReference type="PANTHER" id="PTHR37820">
    <property type="entry name" value="CELL DIVISION PROTEIN DIVIB"/>
    <property type="match status" value="1"/>
</dbReference>
<comment type="similarity">
    <text evidence="8">Belongs to the FtsQ/DivIB family. FtsQ subfamily.</text>
</comment>
<evidence type="ECO:0000256" key="9">
    <source>
        <dbReference type="SAM" id="MobiDB-lite"/>
    </source>
</evidence>
<keyword evidence="12" id="KW-1185">Reference proteome</keyword>
<gene>
    <name evidence="8" type="primary">ftsQ</name>
    <name evidence="11" type="ORF">HA039_25645</name>
</gene>
<evidence type="ECO:0000313" key="12">
    <source>
        <dbReference type="Proteomes" id="UP000501179"/>
    </source>
</evidence>
<comment type="function">
    <text evidence="8">Essential cell division protein.</text>
</comment>
<evidence type="ECO:0000256" key="7">
    <source>
        <dbReference type="ARBA" id="ARBA00023306"/>
    </source>
</evidence>
<protein>
    <recommendedName>
        <fullName evidence="8">Cell division protein FtsQ</fullName>
    </recommendedName>
</protein>
<feature type="transmembrane region" description="Helical" evidence="8">
    <location>
        <begin position="37"/>
        <end position="58"/>
    </location>
</feature>